<feature type="transmembrane region" description="Helical" evidence="6">
    <location>
        <begin position="156"/>
        <end position="177"/>
    </location>
</feature>
<evidence type="ECO:0000256" key="3">
    <source>
        <dbReference type="ARBA" id="ARBA00022692"/>
    </source>
</evidence>
<feature type="transmembrane region" description="Helical" evidence="6">
    <location>
        <begin position="38"/>
        <end position="62"/>
    </location>
</feature>
<feature type="transmembrane region" description="Helical" evidence="6">
    <location>
        <begin position="82"/>
        <end position="104"/>
    </location>
</feature>
<evidence type="ECO:0000256" key="4">
    <source>
        <dbReference type="ARBA" id="ARBA00022989"/>
    </source>
</evidence>
<feature type="transmembrane region" description="Helical" evidence="6">
    <location>
        <begin position="124"/>
        <end position="144"/>
    </location>
</feature>
<dbReference type="Proteomes" id="UP000027265">
    <property type="component" value="Unassembled WGS sequence"/>
</dbReference>
<evidence type="ECO:0000256" key="1">
    <source>
        <dbReference type="ARBA" id="ARBA00004141"/>
    </source>
</evidence>
<dbReference type="InterPro" id="IPR038213">
    <property type="entry name" value="IFI6/IFI27-like_sf"/>
</dbReference>
<dbReference type="OrthoDB" id="440424at2759"/>
<accession>A0A067PIE1</accession>
<evidence type="ECO:0000256" key="6">
    <source>
        <dbReference type="SAM" id="Phobius"/>
    </source>
</evidence>
<proteinExistence type="inferred from homology"/>
<dbReference type="InterPro" id="IPR009311">
    <property type="entry name" value="IFI6/IFI27-like"/>
</dbReference>
<evidence type="ECO:0000313" key="8">
    <source>
        <dbReference type="Proteomes" id="UP000027265"/>
    </source>
</evidence>
<evidence type="ECO:0000256" key="5">
    <source>
        <dbReference type="ARBA" id="ARBA00023136"/>
    </source>
</evidence>
<evidence type="ECO:0000313" key="7">
    <source>
        <dbReference type="EMBL" id="KDQ50241.1"/>
    </source>
</evidence>
<keyword evidence="8" id="KW-1185">Reference proteome</keyword>
<organism evidence="7 8">
    <name type="scientific">Jaapia argillacea MUCL 33604</name>
    <dbReference type="NCBI Taxonomy" id="933084"/>
    <lineage>
        <taxon>Eukaryota</taxon>
        <taxon>Fungi</taxon>
        <taxon>Dikarya</taxon>
        <taxon>Basidiomycota</taxon>
        <taxon>Agaricomycotina</taxon>
        <taxon>Agaricomycetes</taxon>
        <taxon>Agaricomycetidae</taxon>
        <taxon>Jaapiales</taxon>
        <taxon>Jaapiaceae</taxon>
        <taxon>Jaapia</taxon>
    </lineage>
</organism>
<dbReference type="GO" id="GO:0016020">
    <property type="term" value="C:membrane"/>
    <property type="evidence" value="ECO:0007669"/>
    <property type="project" value="UniProtKB-SubCell"/>
</dbReference>
<comment type="subcellular location">
    <subcellularLocation>
        <location evidence="1">Membrane</location>
        <topology evidence="1">Multi-pass membrane protein</topology>
    </subcellularLocation>
</comment>
<dbReference type="Gene3D" id="6.10.110.10">
    <property type="match status" value="1"/>
</dbReference>
<gene>
    <name evidence="7" type="ORF">JAAARDRAFT_42239</name>
</gene>
<dbReference type="AlphaFoldDB" id="A0A067PIE1"/>
<sequence length="182" mass="19826">MPALQPSLDFVSTYVAPTISNGFFLAPTDDKSNPILDFFIRIWLVLKAWFANLNLDFLNPVWNYIKDKGQITLEYIQQHQQLAILVGVSALILILSMVAPFLLVEFIRMIGFGAKGVAKGSWAALYQAMILGGYIAKGCSFAALQSAGALGKLPPLVSLVVILTVAGLLSFLVYLTYGHSDV</sequence>
<protein>
    <submittedName>
        <fullName evidence="7">Uncharacterized protein</fullName>
    </submittedName>
</protein>
<dbReference type="HOGENOM" id="CLU_1482193_0_0_1"/>
<comment type="similarity">
    <text evidence="2">Belongs to the IFI6/IFI27 family.</text>
</comment>
<keyword evidence="3 6" id="KW-0812">Transmembrane</keyword>
<reference evidence="8" key="1">
    <citation type="journal article" date="2014" name="Proc. Natl. Acad. Sci. U.S.A.">
        <title>Extensive sampling of basidiomycete genomes demonstrates inadequacy of the white-rot/brown-rot paradigm for wood decay fungi.</title>
        <authorList>
            <person name="Riley R."/>
            <person name="Salamov A.A."/>
            <person name="Brown D.W."/>
            <person name="Nagy L.G."/>
            <person name="Floudas D."/>
            <person name="Held B.W."/>
            <person name="Levasseur A."/>
            <person name="Lombard V."/>
            <person name="Morin E."/>
            <person name="Otillar R."/>
            <person name="Lindquist E.A."/>
            <person name="Sun H."/>
            <person name="LaButti K.M."/>
            <person name="Schmutz J."/>
            <person name="Jabbour D."/>
            <person name="Luo H."/>
            <person name="Baker S.E."/>
            <person name="Pisabarro A.G."/>
            <person name="Walton J.D."/>
            <person name="Blanchette R.A."/>
            <person name="Henrissat B."/>
            <person name="Martin F."/>
            <person name="Cullen D."/>
            <person name="Hibbett D.S."/>
            <person name="Grigoriev I.V."/>
        </authorList>
    </citation>
    <scope>NUCLEOTIDE SEQUENCE [LARGE SCALE GENOMIC DNA]</scope>
    <source>
        <strain evidence="8">MUCL 33604</strain>
    </source>
</reference>
<keyword evidence="5 6" id="KW-0472">Membrane</keyword>
<keyword evidence="4 6" id="KW-1133">Transmembrane helix</keyword>
<dbReference type="Pfam" id="PF06140">
    <property type="entry name" value="Ifi-6-16"/>
    <property type="match status" value="1"/>
</dbReference>
<dbReference type="EMBL" id="KL197763">
    <property type="protein sequence ID" value="KDQ50241.1"/>
    <property type="molecule type" value="Genomic_DNA"/>
</dbReference>
<dbReference type="InParanoid" id="A0A067PIE1"/>
<evidence type="ECO:0000256" key="2">
    <source>
        <dbReference type="ARBA" id="ARBA00007262"/>
    </source>
</evidence>
<name>A0A067PIE1_9AGAM</name>